<dbReference type="SUPFAM" id="SSF89796">
    <property type="entry name" value="CoA-transferase family III (CaiB/BaiF)"/>
    <property type="match status" value="1"/>
</dbReference>
<proteinExistence type="predicted"/>
<name>A0ABV8GZY7_9BACI</name>
<dbReference type="Pfam" id="PF02515">
    <property type="entry name" value="CoA_transf_3"/>
    <property type="match status" value="1"/>
</dbReference>
<dbReference type="Proteomes" id="UP001595772">
    <property type="component" value="Unassembled WGS sequence"/>
</dbReference>
<evidence type="ECO:0000313" key="3">
    <source>
        <dbReference type="Proteomes" id="UP001595772"/>
    </source>
</evidence>
<dbReference type="Gene3D" id="3.40.50.10540">
    <property type="entry name" value="Crotonobetainyl-coa:carnitine coa-transferase, domain 1"/>
    <property type="match status" value="1"/>
</dbReference>
<protein>
    <submittedName>
        <fullName evidence="2">CaiB/BaiF CoA transferase family protein</fullName>
    </submittedName>
</protein>
<dbReference type="Gene3D" id="3.30.1540.10">
    <property type="entry name" value="formyl-coa transferase, domain 3"/>
    <property type="match status" value="1"/>
</dbReference>
<keyword evidence="1 2" id="KW-0808">Transferase</keyword>
<dbReference type="EMBL" id="JBHSAO010000004">
    <property type="protein sequence ID" value="MFC4023611.1"/>
    <property type="molecule type" value="Genomic_DNA"/>
</dbReference>
<dbReference type="InterPro" id="IPR003673">
    <property type="entry name" value="CoA-Trfase_fam_III"/>
</dbReference>
<dbReference type="PANTHER" id="PTHR48207:SF3">
    <property type="entry name" value="SUCCINATE--HYDROXYMETHYLGLUTARATE COA-TRANSFERASE"/>
    <property type="match status" value="1"/>
</dbReference>
<dbReference type="InterPro" id="IPR023606">
    <property type="entry name" value="CoA-Trfase_III_dom_1_sf"/>
</dbReference>
<evidence type="ECO:0000313" key="2">
    <source>
        <dbReference type="EMBL" id="MFC4023611.1"/>
    </source>
</evidence>
<reference evidence="3" key="1">
    <citation type="journal article" date="2019" name="Int. J. Syst. Evol. Microbiol.">
        <title>The Global Catalogue of Microorganisms (GCM) 10K type strain sequencing project: providing services to taxonomists for standard genome sequencing and annotation.</title>
        <authorList>
            <consortium name="The Broad Institute Genomics Platform"/>
            <consortium name="The Broad Institute Genome Sequencing Center for Infectious Disease"/>
            <person name="Wu L."/>
            <person name="Ma J."/>
        </authorList>
    </citation>
    <scope>NUCLEOTIDE SEQUENCE [LARGE SCALE GENOMIC DNA]</scope>
    <source>
        <strain evidence="3">IBRC-M 10703</strain>
    </source>
</reference>
<evidence type="ECO:0000256" key="1">
    <source>
        <dbReference type="ARBA" id="ARBA00022679"/>
    </source>
</evidence>
<dbReference type="InterPro" id="IPR050483">
    <property type="entry name" value="CoA-transferase_III_domain"/>
</dbReference>
<comment type="caution">
    <text evidence="2">The sequence shown here is derived from an EMBL/GenBank/DDBJ whole genome shotgun (WGS) entry which is preliminary data.</text>
</comment>
<dbReference type="RefSeq" id="WP_379496112.1">
    <property type="nucleotide sequence ID" value="NZ_JBHSAO010000004.1"/>
</dbReference>
<organism evidence="2 3">
    <name type="scientific">Oceanobacillus longus</name>
    <dbReference type="NCBI Taxonomy" id="930120"/>
    <lineage>
        <taxon>Bacteria</taxon>
        <taxon>Bacillati</taxon>
        <taxon>Bacillota</taxon>
        <taxon>Bacilli</taxon>
        <taxon>Bacillales</taxon>
        <taxon>Bacillaceae</taxon>
        <taxon>Oceanobacillus</taxon>
    </lineage>
</organism>
<dbReference type="InterPro" id="IPR044855">
    <property type="entry name" value="CoA-Trfase_III_dom3_sf"/>
</dbReference>
<gene>
    <name evidence="2" type="ORF">ACFOUV_07220</name>
</gene>
<accession>A0ABV8GZY7</accession>
<keyword evidence="3" id="KW-1185">Reference proteome</keyword>
<sequence length="406" mass="44858">MALDKIKEKKPLEDIKVLEFGSFIAGPFCSRLMADFGAEVIKVESPNNGDALRNWGSSKYKGESLWWPIQARNKKCITLNLKGNEGQEIAKKLVKEADIVIENFRPGTMEKWGLGYEDLKEINPSIIMVRISGFGQTGPYKDKAGFGSVGEAMGGLKHITGYPDRPPTRVGVSIGDSLTAMFGVIGALMALHHRDHSPDRQGQLVDTALYESVFAVMESSLTEYMKVGAIRERTGTILPGVAPSNNYPTKSGKWIVIGANADNIFKRLTKVMNMEELSEDERFSSHNARGKNQEVLDAIISDWTAQYELETLTQMLDDAGVPAGGIYNAEDIANDIHYQMRDMILQITDKKLGELHMPGIVPKLSETPGSVEWTGPELGEHNEEVYKGLLGYSEREYEELKAGGVI</sequence>
<dbReference type="GO" id="GO:0016740">
    <property type="term" value="F:transferase activity"/>
    <property type="evidence" value="ECO:0007669"/>
    <property type="project" value="UniProtKB-KW"/>
</dbReference>
<dbReference type="PANTHER" id="PTHR48207">
    <property type="entry name" value="SUCCINATE--HYDROXYMETHYLGLUTARATE COA-TRANSFERASE"/>
    <property type="match status" value="1"/>
</dbReference>